<dbReference type="AlphaFoldDB" id="A0A183BY67"/>
<reference evidence="1" key="1">
    <citation type="submission" date="2014-05" db="EMBL/GenBank/DDBJ databases">
        <title>The genome and life-stage specific transcriptomes of Globodera pallida elucidate key aspects of plant parasitism by a cyst nematode.</title>
        <authorList>
            <person name="Cotton J.A."/>
            <person name="Lilley C.J."/>
            <person name="Jones L.M."/>
            <person name="Kikuchi T."/>
            <person name="Reid A.J."/>
            <person name="Thorpe P."/>
            <person name="Tsai I.J."/>
            <person name="Beasley H."/>
            <person name="Blok V."/>
            <person name="Cock P.J.A."/>
            <person name="Van den Akker S.E."/>
            <person name="Holroyd N."/>
            <person name="Hunt M."/>
            <person name="Mantelin S."/>
            <person name="Naghra H."/>
            <person name="Pain A."/>
            <person name="Palomares-Rius J.E."/>
            <person name="Zarowiecki M."/>
            <person name="Berriman M."/>
            <person name="Jones J.T."/>
            <person name="Urwin P.E."/>
        </authorList>
    </citation>
    <scope>NUCLEOTIDE SEQUENCE [LARGE SCALE GENOMIC DNA]</scope>
    <source>
        <strain evidence="1">Lindley</strain>
    </source>
</reference>
<dbReference type="WBParaSite" id="GPLIN_000555700">
    <property type="protein sequence ID" value="GPLIN_000555700"/>
    <property type="gene ID" value="GPLIN_000555700"/>
</dbReference>
<keyword evidence="1" id="KW-1185">Reference proteome</keyword>
<name>A0A183BY67_GLOPA</name>
<evidence type="ECO:0000313" key="2">
    <source>
        <dbReference type="WBParaSite" id="GPLIN_000555700"/>
    </source>
</evidence>
<reference evidence="2" key="2">
    <citation type="submission" date="2016-06" db="UniProtKB">
        <authorList>
            <consortium name="WormBaseParasite"/>
        </authorList>
    </citation>
    <scope>IDENTIFICATION</scope>
</reference>
<dbReference type="Proteomes" id="UP000050741">
    <property type="component" value="Unassembled WGS sequence"/>
</dbReference>
<protein>
    <submittedName>
        <fullName evidence="2">DNA-directed RNA polymerase</fullName>
    </submittedName>
</protein>
<evidence type="ECO:0000313" key="1">
    <source>
        <dbReference type="Proteomes" id="UP000050741"/>
    </source>
</evidence>
<sequence>MVSAIIGHARECAVKRPPLLDMHESVPQSDVRKHVTDMFGKLCVPAGNKFCVKSVNIVRNSGGASSPTFR</sequence>
<organism evidence="1 2">
    <name type="scientific">Globodera pallida</name>
    <name type="common">Potato cyst nematode worm</name>
    <name type="synonym">Heterodera pallida</name>
    <dbReference type="NCBI Taxonomy" id="36090"/>
    <lineage>
        <taxon>Eukaryota</taxon>
        <taxon>Metazoa</taxon>
        <taxon>Ecdysozoa</taxon>
        <taxon>Nematoda</taxon>
        <taxon>Chromadorea</taxon>
        <taxon>Rhabditida</taxon>
        <taxon>Tylenchina</taxon>
        <taxon>Tylenchomorpha</taxon>
        <taxon>Tylenchoidea</taxon>
        <taxon>Heteroderidae</taxon>
        <taxon>Heteroderinae</taxon>
        <taxon>Globodera</taxon>
    </lineage>
</organism>
<accession>A0A183BY67</accession>
<proteinExistence type="predicted"/>